<dbReference type="Proteomes" id="UP000245535">
    <property type="component" value="Unassembled WGS sequence"/>
</dbReference>
<name>A0A315ZDH9_SEDFL</name>
<dbReference type="Gene3D" id="2.30.33.40">
    <property type="entry name" value="GroES chaperonin"/>
    <property type="match status" value="1"/>
</dbReference>
<evidence type="ECO:0000256" key="1">
    <source>
        <dbReference type="ARBA" id="ARBA00006975"/>
    </source>
</evidence>
<organism evidence="3 4">
    <name type="scientific">Sediminitomix flava</name>
    <dbReference type="NCBI Taxonomy" id="379075"/>
    <lineage>
        <taxon>Bacteria</taxon>
        <taxon>Pseudomonadati</taxon>
        <taxon>Bacteroidota</taxon>
        <taxon>Cytophagia</taxon>
        <taxon>Cytophagales</taxon>
        <taxon>Flammeovirgaceae</taxon>
        <taxon>Sediminitomix</taxon>
    </lineage>
</organism>
<gene>
    <name evidence="3" type="ORF">BC781_102722</name>
</gene>
<dbReference type="InterPro" id="IPR011032">
    <property type="entry name" value="GroES-like_sf"/>
</dbReference>
<dbReference type="CDD" id="cd00320">
    <property type="entry name" value="cpn10"/>
    <property type="match status" value="1"/>
</dbReference>
<keyword evidence="2" id="KW-0143">Chaperone</keyword>
<evidence type="ECO:0000256" key="2">
    <source>
        <dbReference type="ARBA" id="ARBA00023186"/>
    </source>
</evidence>
<dbReference type="InterPro" id="IPR037124">
    <property type="entry name" value="Chaperonin_GroES_sf"/>
</dbReference>
<accession>A0A315ZDH9</accession>
<dbReference type="InterPro" id="IPR020818">
    <property type="entry name" value="Chaperonin_GroES"/>
</dbReference>
<dbReference type="SUPFAM" id="SSF50129">
    <property type="entry name" value="GroES-like"/>
    <property type="match status" value="1"/>
</dbReference>
<reference evidence="3 4" key="1">
    <citation type="submission" date="2018-03" db="EMBL/GenBank/DDBJ databases">
        <title>Genomic Encyclopedia of Archaeal and Bacterial Type Strains, Phase II (KMG-II): from individual species to whole genera.</title>
        <authorList>
            <person name="Goeker M."/>
        </authorList>
    </citation>
    <scope>NUCLEOTIDE SEQUENCE [LARGE SCALE GENOMIC DNA]</scope>
    <source>
        <strain evidence="3 4">DSM 28229</strain>
    </source>
</reference>
<protein>
    <submittedName>
        <fullName evidence="3">Co-chaperonin GroES (HSP10)</fullName>
    </submittedName>
</protein>
<dbReference type="OrthoDB" id="9801482at2"/>
<dbReference type="AlphaFoldDB" id="A0A315ZDH9"/>
<dbReference type="PANTHER" id="PTHR10772">
    <property type="entry name" value="10 KDA HEAT SHOCK PROTEIN"/>
    <property type="match status" value="1"/>
</dbReference>
<dbReference type="GO" id="GO:0044183">
    <property type="term" value="F:protein folding chaperone"/>
    <property type="evidence" value="ECO:0007669"/>
    <property type="project" value="InterPro"/>
</dbReference>
<dbReference type="GO" id="GO:0005524">
    <property type="term" value="F:ATP binding"/>
    <property type="evidence" value="ECO:0007669"/>
    <property type="project" value="InterPro"/>
</dbReference>
<evidence type="ECO:0000313" key="3">
    <source>
        <dbReference type="EMBL" id="PWJ43173.1"/>
    </source>
</evidence>
<dbReference type="Pfam" id="PF00166">
    <property type="entry name" value="Cpn10"/>
    <property type="match status" value="1"/>
</dbReference>
<proteinExistence type="inferred from homology"/>
<evidence type="ECO:0000313" key="4">
    <source>
        <dbReference type="Proteomes" id="UP000245535"/>
    </source>
</evidence>
<dbReference type="PANTHER" id="PTHR10772:SF58">
    <property type="entry name" value="CO-CHAPERONIN GROES"/>
    <property type="match status" value="1"/>
</dbReference>
<comment type="similarity">
    <text evidence="1">Belongs to the GroES chaperonin family.</text>
</comment>
<dbReference type="GO" id="GO:0051087">
    <property type="term" value="F:protein-folding chaperone binding"/>
    <property type="evidence" value="ECO:0007669"/>
    <property type="project" value="TreeGrafter"/>
</dbReference>
<dbReference type="GO" id="GO:0051082">
    <property type="term" value="F:unfolded protein binding"/>
    <property type="evidence" value="ECO:0007669"/>
    <property type="project" value="TreeGrafter"/>
</dbReference>
<dbReference type="SMART" id="SM00883">
    <property type="entry name" value="Cpn10"/>
    <property type="match status" value="1"/>
</dbReference>
<dbReference type="EMBL" id="QGDO01000002">
    <property type="protein sequence ID" value="PWJ43173.1"/>
    <property type="molecule type" value="Genomic_DNA"/>
</dbReference>
<dbReference type="RefSeq" id="WP_109617494.1">
    <property type="nucleotide sequence ID" value="NZ_QGDO01000002.1"/>
</dbReference>
<sequence>MLISSEEGLKKLVVIGDRVLIKPTQSSQTKSGLYLPPSVKENEKVQSGYVIKTGPGYMIPAAGDDYDEPWKDNEKAKYMPLQVKEGDLALFLQKNAIEVKYGEEKYFIVPQHSILMVERDEF</sequence>
<keyword evidence="4" id="KW-1185">Reference proteome</keyword>
<dbReference type="GO" id="GO:0046872">
    <property type="term" value="F:metal ion binding"/>
    <property type="evidence" value="ECO:0007669"/>
    <property type="project" value="TreeGrafter"/>
</dbReference>
<comment type="caution">
    <text evidence="3">The sequence shown here is derived from an EMBL/GenBank/DDBJ whole genome shotgun (WGS) entry which is preliminary data.</text>
</comment>